<protein>
    <submittedName>
        <fullName evidence="2">BZIP transcription factor 1</fullName>
    </submittedName>
</protein>
<dbReference type="EMBL" id="JASMQC010000040">
    <property type="protein sequence ID" value="KAK1930277.1"/>
    <property type="molecule type" value="Genomic_DNA"/>
</dbReference>
<organism evidence="2 3">
    <name type="scientific">Phytophthora citrophthora</name>
    <dbReference type="NCBI Taxonomy" id="4793"/>
    <lineage>
        <taxon>Eukaryota</taxon>
        <taxon>Sar</taxon>
        <taxon>Stramenopiles</taxon>
        <taxon>Oomycota</taxon>
        <taxon>Peronosporomycetes</taxon>
        <taxon>Peronosporales</taxon>
        <taxon>Peronosporaceae</taxon>
        <taxon>Phytophthora</taxon>
    </lineage>
</organism>
<dbReference type="Proteomes" id="UP001259832">
    <property type="component" value="Unassembled WGS sequence"/>
</dbReference>
<feature type="coiled-coil region" evidence="1">
    <location>
        <begin position="24"/>
        <end position="51"/>
    </location>
</feature>
<keyword evidence="3" id="KW-1185">Reference proteome</keyword>
<comment type="caution">
    <text evidence="2">The sequence shown here is derived from an EMBL/GenBank/DDBJ whole genome shotgun (WGS) entry which is preliminary data.</text>
</comment>
<dbReference type="Gene3D" id="1.20.5.170">
    <property type="match status" value="1"/>
</dbReference>
<evidence type="ECO:0000256" key="1">
    <source>
        <dbReference type="SAM" id="Coils"/>
    </source>
</evidence>
<reference evidence="2" key="1">
    <citation type="submission" date="2023-08" db="EMBL/GenBank/DDBJ databases">
        <title>Reference Genome Resource for the Citrus Pathogen Phytophthora citrophthora.</title>
        <authorList>
            <person name="Moller H."/>
            <person name="Coetzee B."/>
            <person name="Rose L.J."/>
            <person name="Van Niekerk J.M."/>
        </authorList>
    </citation>
    <scope>NUCLEOTIDE SEQUENCE</scope>
    <source>
        <strain evidence="2">STE-U-9442</strain>
    </source>
</reference>
<evidence type="ECO:0000313" key="2">
    <source>
        <dbReference type="EMBL" id="KAK1930277.1"/>
    </source>
</evidence>
<accession>A0AAD9LCA2</accession>
<keyword evidence="1" id="KW-0175">Coiled coil</keyword>
<dbReference type="CDD" id="cd14686">
    <property type="entry name" value="bZIP"/>
    <property type="match status" value="1"/>
</dbReference>
<dbReference type="AlphaFoldDB" id="A0AAD9LCA2"/>
<name>A0AAD9LCA2_9STRA</name>
<evidence type="ECO:0000313" key="3">
    <source>
        <dbReference type="Proteomes" id="UP001259832"/>
    </source>
</evidence>
<sequence length="147" mass="17245">MSAAKREQSRMYQTRYRSKQRQHVEGLHVSINELEKEIQELTIQREELERCSPVYTSIWTVASEYFRVFRYGFKAPMIKPMNTTLAVRPSENQMNFLLRAMAPGVTDAAVSGVDEILENWRKLSIYPEARMFSSTAWSRSMRTRSLQ</sequence>
<proteinExistence type="predicted"/>
<gene>
    <name evidence="2" type="ORF">P3T76_014237</name>
</gene>